<keyword evidence="4" id="KW-1133">Transmembrane helix</keyword>
<dbReference type="Proteomes" id="UP000199233">
    <property type="component" value="Unassembled WGS sequence"/>
</dbReference>
<evidence type="ECO:0000313" key="5">
    <source>
        <dbReference type="EMBL" id="SER01425.1"/>
    </source>
</evidence>
<feature type="binding site" evidence="3">
    <location>
        <begin position="48"/>
        <end position="53"/>
    </location>
    <ligand>
        <name>substrate</name>
    </ligand>
</feature>
<dbReference type="InterPro" id="IPR036568">
    <property type="entry name" value="GGCT-like_sf"/>
</dbReference>
<dbReference type="PANTHER" id="PTHR12935:SF0">
    <property type="entry name" value="GAMMA-GLUTAMYLCYCLOTRANSFERASE"/>
    <property type="match status" value="1"/>
</dbReference>
<evidence type="ECO:0000256" key="4">
    <source>
        <dbReference type="SAM" id="Phobius"/>
    </source>
</evidence>
<evidence type="ECO:0000313" key="6">
    <source>
        <dbReference type="Proteomes" id="UP000199233"/>
    </source>
</evidence>
<feature type="binding site" evidence="3">
    <location>
        <position position="165"/>
    </location>
    <ligand>
        <name>substrate</name>
    </ligand>
</feature>
<evidence type="ECO:0000256" key="3">
    <source>
        <dbReference type="PIRSR" id="PIRSR617939-2"/>
    </source>
</evidence>
<dbReference type="Gene3D" id="3.10.490.10">
    <property type="entry name" value="Gamma-glutamyl cyclotransferase-like"/>
    <property type="match status" value="1"/>
</dbReference>
<reference evidence="5 6" key="1">
    <citation type="submission" date="2016-10" db="EMBL/GenBank/DDBJ databases">
        <authorList>
            <person name="de Groot N.N."/>
        </authorList>
    </citation>
    <scope>NUCLEOTIDE SEQUENCE [LARGE SCALE GENOMIC DNA]</scope>
    <source>
        <strain evidence="5 6">DSM 25927</strain>
    </source>
</reference>
<keyword evidence="1" id="KW-0456">Lyase</keyword>
<dbReference type="Pfam" id="PF13772">
    <property type="entry name" value="AIG2_2"/>
    <property type="match status" value="1"/>
</dbReference>
<keyword evidence="6" id="KW-1185">Reference proteome</keyword>
<organism evidence="5 6">
    <name type="scientific">Solimonas aquatica</name>
    <dbReference type="NCBI Taxonomy" id="489703"/>
    <lineage>
        <taxon>Bacteria</taxon>
        <taxon>Pseudomonadati</taxon>
        <taxon>Pseudomonadota</taxon>
        <taxon>Gammaproteobacteria</taxon>
        <taxon>Nevskiales</taxon>
        <taxon>Nevskiaceae</taxon>
        <taxon>Solimonas</taxon>
    </lineage>
</organism>
<dbReference type="PANTHER" id="PTHR12935">
    <property type="entry name" value="GAMMA-GLUTAMYLCYCLOTRANSFERASE"/>
    <property type="match status" value="1"/>
</dbReference>
<gene>
    <name evidence="5" type="ORF">SAMN04488038_1141</name>
</gene>
<evidence type="ECO:0000256" key="2">
    <source>
        <dbReference type="PIRSR" id="PIRSR617939-1"/>
    </source>
</evidence>
<evidence type="ECO:0000256" key="1">
    <source>
        <dbReference type="ARBA" id="ARBA00023239"/>
    </source>
</evidence>
<dbReference type="GO" id="GO:0003839">
    <property type="term" value="F:gamma-glutamylcyclotransferase activity"/>
    <property type="evidence" value="ECO:0007669"/>
    <property type="project" value="InterPro"/>
</dbReference>
<dbReference type="InterPro" id="IPR013024">
    <property type="entry name" value="GGCT-like"/>
</dbReference>
<feature type="transmembrane region" description="Helical" evidence="4">
    <location>
        <begin position="34"/>
        <end position="51"/>
    </location>
</feature>
<dbReference type="RefSeq" id="WP_218140239.1">
    <property type="nucleotide sequence ID" value="NZ_FOFS01000014.1"/>
</dbReference>
<name>A0A1H9KR97_9GAMM</name>
<proteinExistence type="predicted"/>
<keyword evidence="4" id="KW-0472">Membrane</keyword>
<accession>A0A1H9KR97</accession>
<dbReference type="CDD" id="cd06661">
    <property type="entry name" value="GGCT_like"/>
    <property type="match status" value="1"/>
</dbReference>
<dbReference type="AlphaFoldDB" id="A0A1H9KR97"/>
<dbReference type="InterPro" id="IPR017939">
    <property type="entry name" value="G-Glutamylcylcotransferase"/>
</dbReference>
<dbReference type="SUPFAM" id="SSF110857">
    <property type="entry name" value="Gamma-glutamyl cyclotransferase-like"/>
    <property type="match status" value="1"/>
</dbReference>
<dbReference type="EMBL" id="FOFS01000014">
    <property type="protein sequence ID" value="SER01425.1"/>
    <property type="molecule type" value="Genomic_DNA"/>
</dbReference>
<dbReference type="STRING" id="489703.SAMN04488038_1141"/>
<protein>
    <submittedName>
        <fullName evidence="5">AIG2-like family protein</fullName>
    </submittedName>
</protein>
<sequence>MAKSSGNSDFASFKDLPATCLDYQTVVQLVWQPFVIYFALAAMATFLYFAYGSNMLVQRLRDRTPSASVVGVGHVVGRRLAFHKVSTDGSGKCDIEATGVTTDQAYGVLFSIEASEKTKLDRAEGVGNGYDAQEIDVYRPDGSAVRATTYVATAVERAMLPYHWYKALVLAGAIEHDLPSAYVEWIRTFHSQQDPNTERRAKNEALLFRS</sequence>
<keyword evidence="4" id="KW-0812">Transmembrane</keyword>
<feature type="active site" description="Proton acceptor" evidence="2">
    <location>
        <position position="124"/>
    </location>
</feature>